<dbReference type="PANTHER" id="PTHR12936:SF0">
    <property type="entry name" value="ANAPHASE-PROMOTING COMPLEX SUBUNIT 10"/>
    <property type="match status" value="1"/>
</dbReference>
<accession>A0A0L0T358</accession>
<dbReference type="InterPro" id="IPR004939">
    <property type="entry name" value="APC_su10/DOC_dom"/>
</dbReference>
<evidence type="ECO:0000256" key="4">
    <source>
        <dbReference type="ARBA" id="ARBA00022786"/>
    </source>
</evidence>
<dbReference type="AlphaFoldDB" id="A0A0L0T358"/>
<keyword evidence="8" id="KW-1185">Reference proteome</keyword>
<dbReference type="InterPro" id="IPR016901">
    <property type="entry name" value="APC10/Doc1"/>
</dbReference>
<dbReference type="eggNOG" id="KOG3437">
    <property type="taxonomic scope" value="Eukaryota"/>
</dbReference>
<evidence type="ECO:0000313" key="8">
    <source>
        <dbReference type="Proteomes" id="UP000054350"/>
    </source>
</evidence>
<organism evidence="7 8">
    <name type="scientific">Allomyces macrogynus (strain ATCC 38327)</name>
    <name type="common">Allomyces javanicus var. macrogynus</name>
    <dbReference type="NCBI Taxonomy" id="578462"/>
    <lineage>
        <taxon>Eukaryota</taxon>
        <taxon>Fungi</taxon>
        <taxon>Fungi incertae sedis</taxon>
        <taxon>Blastocladiomycota</taxon>
        <taxon>Blastocladiomycetes</taxon>
        <taxon>Blastocladiales</taxon>
        <taxon>Blastocladiaceae</taxon>
        <taxon>Allomyces</taxon>
    </lineage>
</organism>
<reference evidence="7 8" key="1">
    <citation type="submission" date="2009-11" db="EMBL/GenBank/DDBJ databases">
        <title>Annotation of Allomyces macrogynus ATCC 38327.</title>
        <authorList>
            <consortium name="The Broad Institute Genome Sequencing Platform"/>
            <person name="Russ C."/>
            <person name="Cuomo C."/>
            <person name="Burger G."/>
            <person name="Gray M.W."/>
            <person name="Holland P.W.H."/>
            <person name="King N."/>
            <person name="Lang F.B.F."/>
            <person name="Roger A.J."/>
            <person name="Ruiz-Trillo I."/>
            <person name="Young S.K."/>
            <person name="Zeng Q."/>
            <person name="Gargeya S."/>
            <person name="Fitzgerald M."/>
            <person name="Haas B."/>
            <person name="Abouelleil A."/>
            <person name="Alvarado L."/>
            <person name="Arachchi H.M."/>
            <person name="Berlin A."/>
            <person name="Chapman S.B."/>
            <person name="Gearin G."/>
            <person name="Goldberg J."/>
            <person name="Griggs A."/>
            <person name="Gujja S."/>
            <person name="Hansen M."/>
            <person name="Heiman D."/>
            <person name="Howarth C."/>
            <person name="Larimer J."/>
            <person name="Lui A."/>
            <person name="MacDonald P.J.P."/>
            <person name="McCowen C."/>
            <person name="Montmayeur A."/>
            <person name="Murphy C."/>
            <person name="Neiman D."/>
            <person name="Pearson M."/>
            <person name="Priest M."/>
            <person name="Roberts A."/>
            <person name="Saif S."/>
            <person name="Shea T."/>
            <person name="Sisk P."/>
            <person name="Stolte C."/>
            <person name="Sykes S."/>
            <person name="Wortman J."/>
            <person name="Nusbaum C."/>
            <person name="Birren B."/>
        </authorList>
    </citation>
    <scope>NUCLEOTIDE SEQUENCE [LARGE SCALE GENOMIC DNA]</scope>
    <source>
        <strain evidence="7 8">ATCC 38327</strain>
    </source>
</reference>
<dbReference type="SUPFAM" id="SSF49785">
    <property type="entry name" value="Galactose-binding domain-like"/>
    <property type="match status" value="1"/>
</dbReference>
<dbReference type="OMA" id="MPEITQY"/>
<name>A0A0L0T358_ALLM3</name>
<keyword evidence="3" id="KW-0498">Mitosis</keyword>
<dbReference type="OrthoDB" id="24948at2759"/>
<evidence type="ECO:0000256" key="3">
    <source>
        <dbReference type="ARBA" id="ARBA00022776"/>
    </source>
</evidence>
<keyword evidence="4" id="KW-0833">Ubl conjugation pathway</keyword>
<reference evidence="8" key="2">
    <citation type="submission" date="2009-11" db="EMBL/GenBank/DDBJ databases">
        <title>The Genome Sequence of Allomyces macrogynus strain ATCC 38327.</title>
        <authorList>
            <consortium name="The Broad Institute Genome Sequencing Platform"/>
            <person name="Russ C."/>
            <person name="Cuomo C."/>
            <person name="Shea T."/>
            <person name="Young S.K."/>
            <person name="Zeng Q."/>
            <person name="Koehrsen M."/>
            <person name="Haas B."/>
            <person name="Borodovsky M."/>
            <person name="Guigo R."/>
            <person name="Alvarado L."/>
            <person name="Berlin A."/>
            <person name="Borenstein D."/>
            <person name="Chen Z."/>
            <person name="Engels R."/>
            <person name="Freedman E."/>
            <person name="Gellesch M."/>
            <person name="Goldberg J."/>
            <person name="Griggs A."/>
            <person name="Gujja S."/>
            <person name="Heiman D."/>
            <person name="Hepburn T."/>
            <person name="Howarth C."/>
            <person name="Jen D."/>
            <person name="Larson L."/>
            <person name="Lewis B."/>
            <person name="Mehta T."/>
            <person name="Park D."/>
            <person name="Pearson M."/>
            <person name="Roberts A."/>
            <person name="Saif S."/>
            <person name="Shenoy N."/>
            <person name="Sisk P."/>
            <person name="Stolte C."/>
            <person name="Sykes S."/>
            <person name="Walk T."/>
            <person name="White J."/>
            <person name="Yandava C."/>
            <person name="Burger G."/>
            <person name="Gray M.W."/>
            <person name="Holland P.W.H."/>
            <person name="King N."/>
            <person name="Lang F.B.F."/>
            <person name="Roger A.J."/>
            <person name="Ruiz-Trillo I."/>
            <person name="Lander E."/>
            <person name="Nusbaum C."/>
        </authorList>
    </citation>
    <scope>NUCLEOTIDE SEQUENCE [LARGE SCALE GENOMIC DNA]</scope>
    <source>
        <strain evidence="8">ATCC 38327</strain>
    </source>
</reference>
<evidence type="ECO:0000259" key="6">
    <source>
        <dbReference type="PROSITE" id="PS51284"/>
    </source>
</evidence>
<gene>
    <name evidence="7" type="ORF">AMAG_13964</name>
</gene>
<sequence>MPVMDLASRLGNSTAFQLDLVDDTDSSFIDITHTGQWSLSSAAPKHGLQELHAPNTDLFWQSSALSGPHDMVVCFPHRVEVQTVALFLDYMRDETWTPHIVQVQAGATRNGWVDVGDPVTLTHPHGWVLIHNAPVACHTLRIRIVETHQQGRNCQVRGVRVFAARPSGTTFTPSRVGGDAVAMWPYTSDVMIKGEALR</sequence>
<dbReference type="EMBL" id="GG745359">
    <property type="protein sequence ID" value="KNE69100.1"/>
    <property type="molecule type" value="Genomic_DNA"/>
</dbReference>
<feature type="domain" description="DOC" evidence="6">
    <location>
        <begin position="7"/>
        <end position="188"/>
    </location>
</feature>
<dbReference type="GO" id="GO:0005680">
    <property type="term" value="C:anaphase-promoting complex"/>
    <property type="evidence" value="ECO:0007669"/>
    <property type="project" value="InterPro"/>
</dbReference>
<comment type="similarity">
    <text evidence="1">Belongs to the APC10 family.</text>
</comment>
<dbReference type="PANTHER" id="PTHR12936">
    <property type="entry name" value="ANAPHASE-PROMOTING COMPLEX 10"/>
    <property type="match status" value="1"/>
</dbReference>
<dbReference type="GO" id="GO:0070979">
    <property type="term" value="P:protein K11-linked ubiquitination"/>
    <property type="evidence" value="ECO:0007669"/>
    <property type="project" value="TreeGrafter"/>
</dbReference>
<evidence type="ECO:0000256" key="1">
    <source>
        <dbReference type="ARBA" id="ARBA00006762"/>
    </source>
</evidence>
<evidence type="ECO:0000313" key="7">
    <source>
        <dbReference type="EMBL" id="KNE69100.1"/>
    </source>
</evidence>
<keyword evidence="5" id="KW-0131">Cell cycle</keyword>
<proteinExistence type="inferred from homology"/>
<dbReference type="Gene3D" id="2.60.120.260">
    <property type="entry name" value="Galactose-binding domain-like"/>
    <property type="match status" value="1"/>
</dbReference>
<dbReference type="Proteomes" id="UP000054350">
    <property type="component" value="Unassembled WGS sequence"/>
</dbReference>
<dbReference type="SMART" id="SM01337">
    <property type="entry name" value="APC10"/>
    <property type="match status" value="1"/>
</dbReference>
<keyword evidence="2" id="KW-0132">Cell division</keyword>
<evidence type="ECO:0000256" key="2">
    <source>
        <dbReference type="ARBA" id="ARBA00022618"/>
    </source>
</evidence>
<protein>
    <recommendedName>
        <fullName evidence="6">DOC domain-containing protein</fullName>
    </recommendedName>
</protein>
<dbReference type="STRING" id="578462.A0A0L0T358"/>
<dbReference type="PROSITE" id="PS51284">
    <property type="entry name" value="DOC"/>
    <property type="match status" value="1"/>
</dbReference>
<evidence type="ECO:0000256" key="5">
    <source>
        <dbReference type="ARBA" id="ARBA00023306"/>
    </source>
</evidence>
<dbReference type="Pfam" id="PF03256">
    <property type="entry name" value="ANAPC10"/>
    <property type="match status" value="1"/>
</dbReference>
<dbReference type="InterPro" id="IPR008979">
    <property type="entry name" value="Galactose-bd-like_sf"/>
</dbReference>
<dbReference type="GO" id="GO:0031145">
    <property type="term" value="P:anaphase-promoting complex-dependent catabolic process"/>
    <property type="evidence" value="ECO:0007669"/>
    <property type="project" value="InterPro"/>
</dbReference>
<dbReference type="GO" id="GO:0051301">
    <property type="term" value="P:cell division"/>
    <property type="evidence" value="ECO:0007669"/>
    <property type="project" value="UniProtKB-KW"/>
</dbReference>
<dbReference type="VEuPathDB" id="FungiDB:AMAG_13964"/>